<dbReference type="AlphaFoldDB" id="A0A6C0C9Z1"/>
<reference evidence="1" key="1">
    <citation type="journal article" date="2020" name="Nature">
        <title>Giant virus diversity and host interactions through global metagenomics.</title>
        <authorList>
            <person name="Schulz F."/>
            <person name="Roux S."/>
            <person name="Paez-Espino D."/>
            <person name="Jungbluth S."/>
            <person name="Walsh D.A."/>
            <person name="Denef V.J."/>
            <person name="McMahon K.D."/>
            <person name="Konstantinidis K.T."/>
            <person name="Eloe-Fadrosh E.A."/>
            <person name="Kyrpides N.C."/>
            <person name="Woyke T."/>
        </authorList>
    </citation>
    <scope>NUCLEOTIDE SEQUENCE</scope>
    <source>
        <strain evidence="1">GVMAG-M-3300020192-26</strain>
    </source>
</reference>
<evidence type="ECO:0000313" key="1">
    <source>
        <dbReference type="EMBL" id="QHT00525.1"/>
    </source>
</evidence>
<protein>
    <submittedName>
        <fullName evidence="1">Uncharacterized protein</fullName>
    </submittedName>
</protein>
<dbReference type="EMBL" id="MN739356">
    <property type="protein sequence ID" value="QHT00525.1"/>
    <property type="molecule type" value="Genomic_DNA"/>
</dbReference>
<accession>A0A6C0C9Z1</accession>
<name>A0A6C0C9Z1_9ZZZZ</name>
<organism evidence="1">
    <name type="scientific">viral metagenome</name>
    <dbReference type="NCBI Taxonomy" id="1070528"/>
    <lineage>
        <taxon>unclassified sequences</taxon>
        <taxon>metagenomes</taxon>
        <taxon>organismal metagenomes</taxon>
    </lineage>
</organism>
<proteinExistence type="predicted"/>
<sequence length="66" mass="7503">MQISGKYKSLYSIFNDPLNMTCKSPANSILCSNITFSLQRSIEYGMQISSKELNLQQHCIQSSMIH</sequence>